<reference evidence="1 2" key="1">
    <citation type="submission" date="2019-12" db="EMBL/GenBank/DDBJ databases">
        <title>Corynebacterium sp. nov., isolated from feces of the Anser Albifrons in China.</title>
        <authorList>
            <person name="Liu Q."/>
        </authorList>
    </citation>
    <scope>NUCLEOTIDE SEQUENCE [LARGE SCALE GENOMIC DNA]</scope>
    <source>
        <strain evidence="1 2">4H37-19</strain>
    </source>
</reference>
<dbReference type="InterPro" id="IPR036271">
    <property type="entry name" value="Tet_transcr_reg_TetR-rel_C_sf"/>
</dbReference>
<protein>
    <submittedName>
        <fullName evidence="1">TetR/AcrR family transcriptional regulator</fullName>
    </submittedName>
</protein>
<dbReference type="SUPFAM" id="SSF46689">
    <property type="entry name" value="Homeodomain-like"/>
    <property type="match status" value="1"/>
</dbReference>
<evidence type="ECO:0000313" key="2">
    <source>
        <dbReference type="Proteomes" id="UP000516320"/>
    </source>
</evidence>
<gene>
    <name evidence="1" type="ORF">GP475_00595</name>
</gene>
<dbReference type="InterPro" id="IPR009057">
    <property type="entry name" value="Homeodomain-like_sf"/>
</dbReference>
<sequence length="185" mass="20893">MPLTPRQRELFGALLRDFEAEGFEKFTIESATKRYRCSKSTIYGIGSTRDEIISRVLVSYFKELARRTTPQLNKVSSYRAALEDYFTAITVALSPASPQFMFDLAHEPVARKIYDLNTQKAYQIISDLLERGVAAGEFSVESIPFASRLIQRSLEDIQQGVYVDTLPTTEAYHALGQIILNGLKL</sequence>
<evidence type="ECO:0000313" key="1">
    <source>
        <dbReference type="EMBL" id="QNQ91342.1"/>
    </source>
</evidence>
<proteinExistence type="predicted"/>
<keyword evidence="2" id="KW-1185">Reference proteome</keyword>
<dbReference type="Proteomes" id="UP000516320">
    <property type="component" value="Chromosome"/>
</dbReference>
<dbReference type="SUPFAM" id="SSF48498">
    <property type="entry name" value="Tetracyclin repressor-like, C-terminal domain"/>
    <property type="match status" value="1"/>
</dbReference>
<accession>A0A7H0SS17</accession>
<dbReference type="Gene3D" id="1.10.357.10">
    <property type="entry name" value="Tetracycline Repressor, domain 2"/>
    <property type="match status" value="1"/>
</dbReference>
<dbReference type="AlphaFoldDB" id="A0A7H0SS17"/>
<dbReference type="KEGG" id="cpoy:GP475_00595"/>
<name>A0A7H0SS17_9CORY</name>
<organism evidence="1 2">
    <name type="scientific">Corynebacterium poyangense</name>
    <dbReference type="NCBI Taxonomy" id="2684405"/>
    <lineage>
        <taxon>Bacteria</taxon>
        <taxon>Bacillati</taxon>
        <taxon>Actinomycetota</taxon>
        <taxon>Actinomycetes</taxon>
        <taxon>Mycobacteriales</taxon>
        <taxon>Corynebacteriaceae</taxon>
        <taxon>Corynebacterium</taxon>
    </lineage>
</organism>
<dbReference type="EMBL" id="CP046884">
    <property type="protein sequence ID" value="QNQ91342.1"/>
    <property type="molecule type" value="Genomic_DNA"/>
</dbReference>